<feature type="compositionally biased region" description="Basic and acidic residues" evidence="10">
    <location>
        <begin position="256"/>
        <end position="267"/>
    </location>
</feature>
<keyword evidence="7" id="KW-0695">RNA-directed DNA polymerase</keyword>
<keyword evidence="3" id="KW-0255">Endonuclease</keyword>
<feature type="domain" description="Integrase catalytic" evidence="11">
    <location>
        <begin position="148"/>
        <end position="262"/>
    </location>
</feature>
<evidence type="ECO:0000256" key="8">
    <source>
        <dbReference type="ARBA" id="ARBA00022932"/>
    </source>
</evidence>
<dbReference type="GO" id="GO:0006310">
    <property type="term" value="P:DNA recombination"/>
    <property type="evidence" value="ECO:0007669"/>
    <property type="project" value="UniProtKB-KW"/>
</dbReference>
<feature type="region of interest" description="Disordered" evidence="10">
    <location>
        <begin position="556"/>
        <end position="577"/>
    </location>
</feature>
<dbReference type="EMBL" id="CADCXU010021742">
    <property type="protein sequence ID" value="CAB0009368.1"/>
    <property type="molecule type" value="Genomic_DNA"/>
</dbReference>
<accession>A0A6H5GXN0</accession>
<organism evidence="13 14">
    <name type="scientific">Nesidiocoris tenuis</name>
    <dbReference type="NCBI Taxonomy" id="355587"/>
    <lineage>
        <taxon>Eukaryota</taxon>
        <taxon>Metazoa</taxon>
        <taxon>Ecdysozoa</taxon>
        <taxon>Arthropoda</taxon>
        <taxon>Hexapoda</taxon>
        <taxon>Insecta</taxon>
        <taxon>Pterygota</taxon>
        <taxon>Neoptera</taxon>
        <taxon>Paraneoptera</taxon>
        <taxon>Hemiptera</taxon>
        <taxon>Heteroptera</taxon>
        <taxon>Panheteroptera</taxon>
        <taxon>Cimicomorpha</taxon>
        <taxon>Miridae</taxon>
        <taxon>Dicyphina</taxon>
        <taxon>Nesidiocoris</taxon>
    </lineage>
</organism>
<sequence>MYLRIQQLGISRVTGPDIVTALLSRLLVESEKRIMDSRKSDFRAQVEKLEGARNWNRWKREIVLILRHEKVLGVVMGEERVPQPPAGSSTGDTYSEAHCAAVEAFEQRDTLTQLILRHGIDVKSDKLICEGCMMGKQHRKSFKTRTTRPEIPGEQINVDLCGPMEHVSLGGVRYYICFKDDYSRFRRVFFLEKKSEVPDVLKKFIAEAETAGHRVKEILTDQGKEINNNAVRNFLNEKGIKLQTSIAFTPEMNGAAEREHRTEHTETSDEEGNGNRRLNVEVSTRNLMLMSADREWGQTRNRRLFCRAFDYLCNPHQGSSGEIEERNAPPHPGRVPPRPAPGPNPPMAAPGTKRPPTEDSEEPSPPPPGTNQPKLTKFWALLFTTGLITPPRNRCDGTMWTSRLFRIDWSKPQLIGPTASKSAQRFNTKLTDEILAKTFVQPHLNYFHIYRVNGSIVIVLKSRIGTELQKKLFLIHIYSESLPEQVSVNLVKSSLIIATTLLSWQWSQTPLLVQKNKTLMLCSCLNKSIVRKNTGFMVKQGSHGLRLTEERAPLTTATTPRALSRRPMRGRPYRPDPVKKMQNLVKTATQFGSPVRTSALNQISNTEIQPILTYREWKRCRNLQGIQKAQKIQNRGSQQIYRLLSVFTYFLGTRAWQGQPNPNSPRSGCRPT</sequence>
<dbReference type="GO" id="GO:0003676">
    <property type="term" value="F:nucleic acid binding"/>
    <property type="evidence" value="ECO:0007669"/>
    <property type="project" value="InterPro"/>
</dbReference>
<dbReference type="GO" id="GO:0015074">
    <property type="term" value="P:DNA integration"/>
    <property type="evidence" value="ECO:0007669"/>
    <property type="project" value="UniProtKB-KW"/>
</dbReference>
<dbReference type="GO" id="GO:0004519">
    <property type="term" value="F:endonuclease activity"/>
    <property type="evidence" value="ECO:0007669"/>
    <property type="project" value="UniProtKB-KW"/>
</dbReference>
<evidence type="ECO:0000256" key="9">
    <source>
        <dbReference type="ARBA" id="ARBA00023172"/>
    </source>
</evidence>
<keyword evidence="8" id="KW-0808">Transferase</keyword>
<keyword evidence="4" id="KW-0378">Hydrolase</keyword>
<keyword evidence="2" id="KW-0479">Metal-binding</keyword>
<evidence type="ECO:0000313" key="14">
    <source>
        <dbReference type="Proteomes" id="UP000479000"/>
    </source>
</evidence>
<evidence type="ECO:0000256" key="10">
    <source>
        <dbReference type="SAM" id="MobiDB-lite"/>
    </source>
</evidence>
<evidence type="ECO:0000256" key="4">
    <source>
        <dbReference type="ARBA" id="ARBA00022801"/>
    </source>
</evidence>
<dbReference type="GO" id="GO:0046872">
    <property type="term" value="F:metal ion binding"/>
    <property type="evidence" value="ECO:0007669"/>
    <property type="project" value="UniProtKB-KW"/>
</dbReference>
<dbReference type="SUPFAM" id="SSF53098">
    <property type="entry name" value="Ribonuclease H-like"/>
    <property type="match status" value="1"/>
</dbReference>
<protein>
    <recommendedName>
        <fullName evidence="11">Integrase catalytic domain-containing protein</fullName>
    </recommendedName>
</protein>
<dbReference type="Pfam" id="PF00665">
    <property type="entry name" value="rve"/>
    <property type="match status" value="1"/>
</dbReference>
<keyword evidence="1" id="KW-0540">Nuclease</keyword>
<keyword evidence="6" id="KW-0229">DNA integration</keyword>
<evidence type="ECO:0000256" key="3">
    <source>
        <dbReference type="ARBA" id="ARBA00022759"/>
    </source>
</evidence>
<dbReference type="GO" id="GO:0003887">
    <property type="term" value="F:DNA-directed DNA polymerase activity"/>
    <property type="evidence" value="ECO:0007669"/>
    <property type="project" value="UniProtKB-KW"/>
</dbReference>
<feature type="compositionally biased region" description="Pro residues" evidence="10">
    <location>
        <begin position="329"/>
        <end position="348"/>
    </location>
</feature>
<dbReference type="EMBL" id="CADCXU010021741">
    <property type="protein sequence ID" value="CAB0009364.1"/>
    <property type="molecule type" value="Genomic_DNA"/>
</dbReference>
<dbReference type="OrthoDB" id="6772736at2759"/>
<proteinExistence type="predicted"/>
<feature type="region of interest" description="Disordered" evidence="10">
    <location>
        <begin position="250"/>
        <end position="279"/>
    </location>
</feature>
<dbReference type="PROSITE" id="PS50994">
    <property type="entry name" value="INTEGRASE"/>
    <property type="match status" value="1"/>
</dbReference>
<evidence type="ECO:0000313" key="13">
    <source>
        <dbReference type="EMBL" id="CAB0009368.1"/>
    </source>
</evidence>
<reference evidence="13 14" key="1">
    <citation type="submission" date="2020-02" db="EMBL/GenBank/DDBJ databases">
        <authorList>
            <person name="Ferguson B K."/>
        </authorList>
    </citation>
    <scope>NUCLEOTIDE SEQUENCE [LARGE SCALE GENOMIC DNA]</scope>
</reference>
<keyword evidence="14" id="KW-1185">Reference proteome</keyword>
<evidence type="ECO:0000256" key="2">
    <source>
        <dbReference type="ARBA" id="ARBA00022723"/>
    </source>
</evidence>
<name>A0A6H5GXN0_9HEMI</name>
<evidence type="ECO:0000256" key="1">
    <source>
        <dbReference type="ARBA" id="ARBA00022722"/>
    </source>
</evidence>
<gene>
    <name evidence="12" type="ORF">NTEN_LOCUS14517</name>
    <name evidence="13" type="ORF">NTEN_LOCUS14521</name>
</gene>
<evidence type="ECO:0000259" key="11">
    <source>
        <dbReference type="PROSITE" id="PS50994"/>
    </source>
</evidence>
<feature type="compositionally biased region" description="Basic residues" evidence="10">
    <location>
        <begin position="563"/>
        <end position="572"/>
    </location>
</feature>
<feature type="region of interest" description="Disordered" evidence="10">
    <location>
        <begin position="318"/>
        <end position="373"/>
    </location>
</feature>
<keyword evidence="8" id="KW-0548">Nucleotidyltransferase</keyword>
<keyword evidence="8" id="KW-0239">DNA-directed DNA polymerase</keyword>
<evidence type="ECO:0000313" key="12">
    <source>
        <dbReference type="EMBL" id="CAB0009364.1"/>
    </source>
</evidence>
<dbReference type="PANTHER" id="PTHR42648">
    <property type="entry name" value="TRANSPOSASE, PUTATIVE-RELATED"/>
    <property type="match status" value="1"/>
</dbReference>
<dbReference type="Proteomes" id="UP000479000">
    <property type="component" value="Unassembled WGS sequence"/>
</dbReference>
<keyword evidence="9" id="KW-0233">DNA recombination</keyword>
<evidence type="ECO:0000256" key="6">
    <source>
        <dbReference type="ARBA" id="ARBA00022908"/>
    </source>
</evidence>
<dbReference type="PANTHER" id="PTHR42648:SF11">
    <property type="entry name" value="TRANSPOSON TY4-P GAG-POL POLYPROTEIN"/>
    <property type="match status" value="1"/>
</dbReference>
<evidence type="ECO:0000256" key="7">
    <source>
        <dbReference type="ARBA" id="ARBA00022918"/>
    </source>
</evidence>
<dbReference type="GO" id="GO:0003964">
    <property type="term" value="F:RNA-directed DNA polymerase activity"/>
    <property type="evidence" value="ECO:0007669"/>
    <property type="project" value="UniProtKB-KW"/>
</dbReference>
<dbReference type="InterPro" id="IPR012337">
    <property type="entry name" value="RNaseH-like_sf"/>
</dbReference>
<evidence type="ECO:0000256" key="5">
    <source>
        <dbReference type="ARBA" id="ARBA00022842"/>
    </source>
</evidence>
<dbReference type="Gene3D" id="3.30.420.10">
    <property type="entry name" value="Ribonuclease H-like superfamily/Ribonuclease H"/>
    <property type="match status" value="1"/>
</dbReference>
<dbReference type="InterPro" id="IPR001584">
    <property type="entry name" value="Integrase_cat-core"/>
</dbReference>
<keyword evidence="5" id="KW-0460">Magnesium</keyword>
<dbReference type="InterPro" id="IPR039537">
    <property type="entry name" value="Retrotran_Ty1/copia-like"/>
</dbReference>
<dbReference type="GO" id="GO:0016787">
    <property type="term" value="F:hydrolase activity"/>
    <property type="evidence" value="ECO:0007669"/>
    <property type="project" value="UniProtKB-KW"/>
</dbReference>
<dbReference type="AlphaFoldDB" id="A0A6H5GXN0"/>
<dbReference type="InterPro" id="IPR036397">
    <property type="entry name" value="RNaseH_sf"/>
</dbReference>